<dbReference type="Pfam" id="PF13540">
    <property type="entry name" value="RCC1_2"/>
    <property type="match status" value="1"/>
</dbReference>
<dbReference type="Gene3D" id="2.130.10.30">
    <property type="entry name" value="Regulator of chromosome condensation 1/beta-lactamase-inhibitor protein II"/>
    <property type="match status" value="2"/>
</dbReference>
<protein>
    <recommendedName>
        <fullName evidence="3">PHR domain-containing protein</fullName>
    </recommendedName>
</protein>
<dbReference type="PROSITE" id="PS00626">
    <property type="entry name" value="RCC1_2"/>
    <property type="match status" value="1"/>
</dbReference>
<dbReference type="Proteomes" id="UP000277928">
    <property type="component" value="Unassembled WGS sequence"/>
</dbReference>
<dbReference type="Pfam" id="PF00415">
    <property type="entry name" value="RCC1"/>
    <property type="match status" value="1"/>
</dbReference>
<feature type="domain" description="PHR" evidence="3">
    <location>
        <begin position="1141"/>
        <end position="1289"/>
    </location>
</feature>
<dbReference type="PRINTS" id="PR00633">
    <property type="entry name" value="RCCNDNSATION"/>
</dbReference>
<dbReference type="InterPro" id="IPR000408">
    <property type="entry name" value="Reg_chr_condens"/>
</dbReference>
<dbReference type="PANTHER" id="PTHR45943">
    <property type="entry name" value="E3 UBIQUITIN-PROTEIN LIGASE MYCBP2"/>
    <property type="match status" value="1"/>
</dbReference>
<dbReference type="GO" id="GO:0007411">
    <property type="term" value="P:axon guidance"/>
    <property type="evidence" value="ECO:0007669"/>
    <property type="project" value="TreeGrafter"/>
</dbReference>
<keyword evidence="1" id="KW-0833">Ubl conjugation pathway</keyword>
<evidence type="ECO:0000259" key="3">
    <source>
        <dbReference type="Pfam" id="PF08005"/>
    </source>
</evidence>
<dbReference type="PROSITE" id="PS50012">
    <property type="entry name" value="RCC1_3"/>
    <property type="match status" value="1"/>
</dbReference>
<dbReference type="GO" id="GO:0061630">
    <property type="term" value="F:ubiquitin protein ligase activity"/>
    <property type="evidence" value="ECO:0007669"/>
    <property type="project" value="TreeGrafter"/>
</dbReference>
<dbReference type="OrthoDB" id="636773at2759"/>
<dbReference type="PANTHER" id="PTHR45943:SF1">
    <property type="entry name" value="E3 UBIQUITIN-PROTEIN LIGASE MYCBP2"/>
    <property type="match status" value="1"/>
</dbReference>
<evidence type="ECO:0000313" key="4">
    <source>
        <dbReference type="EMBL" id="VDK86250.1"/>
    </source>
</evidence>
<evidence type="ECO:0000256" key="2">
    <source>
        <dbReference type="PROSITE-ProRule" id="PRU00235"/>
    </source>
</evidence>
<keyword evidence="5" id="KW-1185">Reference proteome</keyword>
<evidence type="ECO:0000313" key="5">
    <source>
        <dbReference type="Proteomes" id="UP000277928"/>
    </source>
</evidence>
<dbReference type="STRING" id="42156.A0A3P6U508"/>
<dbReference type="GO" id="GO:0008582">
    <property type="term" value="P:regulation of synaptic assembly at neuromuscular junction"/>
    <property type="evidence" value="ECO:0007669"/>
    <property type="project" value="TreeGrafter"/>
</dbReference>
<evidence type="ECO:0000256" key="1">
    <source>
        <dbReference type="ARBA" id="ARBA00022786"/>
    </source>
</evidence>
<gene>
    <name evidence="4" type="ORF">NLS_LOCUS7524</name>
</gene>
<sequence>MVEKLNRSEEANGSIPLTVMELIVFADKMWTNFVQPKITSCQYAQLLKYCAKLPQGGHILRLPTAHGRRSMCASTDFDTEAAWEGDRFRVMIVGEEKRGADETDHGFQTALLDLTPHLEILAIPSTFGVVAIARAIILKYTPFLKVALSSYGDSKIDCQPVVEVECRDESLGKIPGGGSEIVLLGLKCMFSVLYELNKRESELCVEALTSLLHLLEHISTDALANEAYASVQSMFNMLSQLRMEGGNEVSAKAISCMIALAIAYGAPEFILSTVATLFCDQLINLSASATLLVEVPENYQKLANLVRRALLRSSNEPGCIGDWWSHCLTEHAVLSSFDVRIPDDILPDTPDDRRLTGAIASDGEYVYVLACYGLFKYGTGLAETIEGKLYASNNNLKANKGSWLTVCNGALYLRRRHSCRMWVIDINTLREIGEIMLHTSVSSGTIFTDGATFYQATVDEQWMLTVTPLDDSFTPMQDLRQNQKYRLAELNYIAAGETYPIPHELPLILPKSLQAQASDLQMNRDMALLLARNGKVYYAGNGARVGLQDVGCNWMKLVLPESIVSIAVGFDTETIVLRSGSGHLWIAGVGPDGARQGSPTATRFQKQEAGSAAHKLRKFQNLNRRRCLSVAVSAGCIAYVVDNGKAYVCGRHAMQCHSETGHIYGLENVHLASIALGKTHAVAITRHGHLYTWGLNNLNQCGRIESYMHSEATTGIGKNEMSKKSEVEEAEQSSYCLPNEHLWVKDFASLCLKCGRCSAHGDRCAPIRTERYAKGTPCTCGEGETCCLRCGLCRACSEFAVDAFDQDIRTTPSGAVLPPDRLILQRDSPEIKVSSVCCGNYHTVVLAADRQVFTFGSNCHGQLGVGHVRKCIGPHKVNLPGKVQVVQIAAGANHTVLRTADGSVITFGAHRQGQLAREGNEKNWFAVPSFVEGYGRGSGTVATWIGASGDTTLIHSQIRIYSNDIISDCQASVVADSETIVIFPNQVGKNYMAIRRKFNTFYQYSLGTEGLYTNWCLDSKYNLLWGFNTAEMRIRSITDCIPVSREKFEPDAVFDETVEEIFKEIKFLRAPEFIIPISNETSLPIKQVAMNLFGIAYATTVLESKRSSGQKSSQVVKDPKVSNLVGTVNGRNLLRGYQRINRFDGYGGGWGYSAHSVEAIQFRTSRDIRFFGVGLYGGRGEYIAKLKLYRLCPPDYEEQNVELLSESDEMLYECAAHEKAQLLFPQSVLIKSNLWHVICAQINGPSSDCGSNGQTSVTGDGGVQFFFRNSRMSNNGTDINVGQIPEFLYVSETPNEKVPNLDAKDKTEDVYVFYI</sequence>
<name>A0A3P6U508_LITSI</name>
<dbReference type="EMBL" id="UYRX01000790">
    <property type="protein sequence ID" value="VDK86250.1"/>
    <property type="molecule type" value="Genomic_DNA"/>
</dbReference>
<dbReference type="InterPro" id="IPR038648">
    <property type="entry name" value="PHR_sf"/>
</dbReference>
<reference evidence="4 5" key="1">
    <citation type="submission" date="2018-08" db="EMBL/GenBank/DDBJ databases">
        <authorList>
            <person name="Laetsch R D."/>
            <person name="Stevens L."/>
            <person name="Kumar S."/>
            <person name="Blaxter L. M."/>
        </authorList>
    </citation>
    <scope>NUCLEOTIDE SEQUENCE [LARGE SCALE GENOMIC DNA]</scope>
</reference>
<feature type="repeat" description="RCC1" evidence="2">
    <location>
        <begin position="850"/>
        <end position="901"/>
    </location>
</feature>
<dbReference type="SUPFAM" id="SSF50985">
    <property type="entry name" value="RCC1/BLIP-II"/>
    <property type="match status" value="1"/>
</dbReference>
<accession>A0A3P6U508</accession>
<organism evidence="4 5">
    <name type="scientific">Litomosoides sigmodontis</name>
    <name type="common">Filarial nematode worm</name>
    <dbReference type="NCBI Taxonomy" id="42156"/>
    <lineage>
        <taxon>Eukaryota</taxon>
        <taxon>Metazoa</taxon>
        <taxon>Ecdysozoa</taxon>
        <taxon>Nematoda</taxon>
        <taxon>Chromadorea</taxon>
        <taxon>Rhabditida</taxon>
        <taxon>Spirurina</taxon>
        <taxon>Spiruromorpha</taxon>
        <taxon>Filarioidea</taxon>
        <taxon>Onchocercidae</taxon>
        <taxon>Litomosoides</taxon>
    </lineage>
</organism>
<dbReference type="InterPro" id="IPR012983">
    <property type="entry name" value="PHR"/>
</dbReference>
<dbReference type="Pfam" id="PF08005">
    <property type="entry name" value="PHR"/>
    <property type="match status" value="1"/>
</dbReference>
<dbReference type="GO" id="GO:0005886">
    <property type="term" value="C:plasma membrane"/>
    <property type="evidence" value="ECO:0007669"/>
    <property type="project" value="TreeGrafter"/>
</dbReference>
<dbReference type="Gene3D" id="2.60.120.820">
    <property type="entry name" value="PHR domain"/>
    <property type="match status" value="1"/>
</dbReference>
<dbReference type="InterPro" id="IPR009091">
    <property type="entry name" value="RCC1/BLIP-II"/>
</dbReference>
<proteinExistence type="predicted"/>
<dbReference type="GO" id="GO:0005634">
    <property type="term" value="C:nucleus"/>
    <property type="evidence" value="ECO:0007669"/>
    <property type="project" value="TreeGrafter"/>
</dbReference>
<dbReference type="OMA" id="FNPIAAE"/>